<evidence type="ECO:0000313" key="10">
    <source>
        <dbReference type="Proteomes" id="UP000799421"/>
    </source>
</evidence>
<dbReference type="Gene3D" id="2.130.10.10">
    <property type="entry name" value="YVTN repeat-like/Quinoprotein amine dehydrogenase"/>
    <property type="match status" value="2"/>
</dbReference>
<feature type="repeat" description="WD" evidence="8">
    <location>
        <begin position="450"/>
        <end position="481"/>
    </location>
</feature>
<evidence type="ECO:0000256" key="6">
    <source>
        <dbReference type="ARBA" id="ARBA00023163"/>
    </source>
</evidence>
<evidence type="ECO:0000256" key="5">
    <source>
        <dbReference type="ARBA" id="ARBA00022737"/>
    </source>
</evidence>
<evidence type="ECO:0000313" key="9">
    <source>
        <dbReference type="EMBL" id="KAF2863785.1"/>
    </source>
</evidence>
<keyword evidence="2" id="KW-0690">Ribosome biogenesis</keyword>
<evidence type="ECO:0000256" key="2">
    <source>
        <dbReference type="ARBA" id="ARBA00022517"/>
    </source>
</evidence>
<accession>A0A6A7C9V8</accession>
<evidence type="ECO:0000256" key="1">
    <source>
        <dbReference type="ARBA" id="ARBA00004604"/>
    </source>
</evidence>
<comment type="subcellular location">
    <subcellularLocation>
        <location evidence="1">Nucleus</location>
        <location evidence="1">Nucleolus</location>
    </subcellularLocation>
</comment>
<evidence type="ECO:0000256" key="8">
    <source>
        <dbReference type="PROSITE-ProRule" id="PRU00221"/>
    </source>
</evidence>
<dbReference type="OrthoDB" id="4096at2759"/>
<keyword evidence="6" id="KW-0804">Transcription</keyword>
<dbReference type="PANTHER" id="PTHR44215:SF1">
    <property type="entry name" value="WD REPEAT-CONTAINING PROTEIN 75"/>
    <property type="match status" value="1"/>
</dbReference>
<proteinExistence type="predicted"/>
<dbReference type="GO" id="GO:0032040">
    <property type="term" value="C:small-subunit processome"/>
    <property type="evidence" value="ECO:0007669"/>
    <property type="project" value="InterPro"/>
</dbReference>
<organism evidence="9 10">
    <name type="scientific">Piedraia hortae CBS 480.64</name>
    <dbReference type="NCBI Taxonomy" id="1314780"/>
    <lineage>
        <taxon>Eukaryota</taxon>
        <taxon>Fungi</taxon>
        <taxon>Dikarya</taxon>
        <taxon>Ascomycota</taxon>
        <taxon>Pezizomycotina</taxon>
        <taxon>Dothideomycetes</taxon>
        <taxon>Dothideomycetidae</taxon>
        <taxon>Capnodiales</taxon>
        <taxon>Piedraiaceae</taxon>
        <taxon>Piedraia</taxon>
    </lineage>
</organism>
<protein>
    <submittedName>
        <fullName evidence="9">WD40 repeat-like protein</fullName>
    </submittedName>
</protein>
<dbReference type="EMBL" id="MU005959">
    <property type="protein sequence ID" value="KAF2863785.1"/>
    <property type="molecule type" value="Genomic_DNA"/>
</dbReference>
<dbReference type="GO" id="GO:0006364">
    <property type="term" value="P:rRNA processing"/>
    <property type="evidence" value="ECO:0007669"/>
    <property type="project" value="UniProtKB-KW"/>
</dbReference>
<dbReference type="SUPFAM" id="SSF50978">
    <property type="entry name" value="WD40 repeat-like"/>
    <property type="match status" value="1"/>
</dbReference>
<name>A0A6A7C9V8_9PEZI</name>
<dbReference type="InterPro" id="IPR001680">
    <property type="entry name" value="WD40_rpt"/>
</dbReference>
<dbReference type="InterPro" id="IPR015943">
    <property type="entry name" value="WD40/YVTN_repeat-like_dom_sf"/>
</dbReference>
<evidence type="ECO:0000256" key="4">
    <source>
        <dbReference type="ARBA" id="ARBA00022574"/>
    </source>
</evidence>
<dbReference type="GO" id="GO:0003723">
    <property type="term" value="F:RNA binding"/>
    <property type="evidence" value="ECO:0007669"/>
    <property type="project" value="InterPro"/>
</dbReference>
<dbReference type="Proteomes" id="UP000799421">
    <property type="component" value="Unassembled WGS sequence"/>
</dbReference>
<dbReference type="InterPro" id="IPR036322">
    <property type="entry name" value="WD40_repeat_dom_sf"/>
</dbReference>
<dbReference type="PANTHER" id="PTHR44215">
    <property type="entry name" value="WD REPEAT-CONTAINING PROTEIN 75"/>
    <property type="match status" value="1"/>
</dbReference>
<dbReference type="PROSITE" id="PS50294">
    <property type="entry name" value="WD_REPEATS_REGION"/>
    <property type="match status" value="1"/>
</dbReference>
<dbReference type="SMART" id="SM00320">
    <property type="entry name" value="WD40"/>
    <property type="match status" value="2"/>
</dbReference>
<gene>
    <name evidence="9" type="ORF">K470DRAFT_254677</name>
</gene>
<dbReference type="GO" id="GO:2000234">
    <property type="term" value="P:positive regulation of rRNA processing"/>
    <property type="evidence" value="ECO:0007669"/>
    <property type="project" value="TreeGrafter"/>
</dbReference>
<keyword evidence="10" id="KW-1185">Reference proteome</keyword>
<reference evidence="9" key="1">
    <citation type="journal article" date="2020" name="Stud. Mycol.">
        <title>101 Dothideomycetes genomes: a test case for predicting lifestyles and emergence of pathogens.</title>
        <authorList>
            <person name="Haridas S."/>
            <person name="Albert R."/>
            <person name="Binder M."/>
            <person name="Bloem J."/>
            <person name="Labutti K."/>
            <person name="Salamov A."/>
            <person name="Andreopoulos B."/>
            <person name="Baker S."/>
            <person name="Barry K."/>
            <person name="Bills G."/>
            <person name="Bluhm B."/>
            <person name="Cannon C."/>
            <person name="Castanera R."/>
            <person name="Culley D."/>
            <person name="Daum C."/>
            <person name="Ezra D."/>
            <person name="Gonzalez J."/>
            <person name="Henrissat B."/>
            <person name="Kuo A."/>
            <person name="Liang C."/>
            <person name="Lipzen A."/>
            <person name="Lutzoni F."/>
            <person name="Magnuson J."/>
            <person name="Mondo S."/>
            <person name="Nolan M."/>
            <person name="Ohm R."/>
            <person name="Pangilinan J."/>
            <person name="Park H.-J."/>
            <person name="Ramirez L."/>
            <person name="Alfaro M."/>
            <person name="Sun H."/>
            <person name="Tritt A."/>
            <person name="Yoshinaga Y."/>
            <person name="Zwiers L.-H."/>
            <person name="Turgeon B."/>
            <person name="Goodwin S."/>
            <person name="Spatafora J."/>
            <person name="Crous P."/>
            <person name="Grigoriev I."/>
        </authorList>
    </citation>
    <scope>NUCLEOTIDE SEQUENCE</scope>
    <source>
        <strain evidence="9">CBS 480.64</strain>
    </source>
</reference>
<keyword evidence="4 8" id="KW-0853">WD repeat</keyword>
<keyword evidence="7" id="KW-0539">Nucleus</keyword>
<feature type="repeat" description="WD" evidence="8">
    <location>
        <begin position="216"/>
        <end position="252"/>
    </location>
</feature>
<evidence type="ECO:0000256" key="3">
    <source>
        <dbReference type="ARBA" id="ARBA00022552"/>
    </source>
</evidence>
<dbReference type="AlphaFoldDB" id="A0A6A7C9V8"/>
<dbReference type="GO" id="GO:0045943">
    <property type="term" value="P:positive regulation of transcription by RNA polymerase I"/>
    <property type="evidence" value="ECO:0007669"/>
    <property type="project" value="InterPro"/>
</dbReference>
<evidence type="ECO:0000256" key="7">
    <source>
        <dbReference type="ARBA" id="ARBA00023242"/>
    </source>
</evidence>
<keyword evidence="5" id="KW-0677">Repeat</keyword>
<sequence>MRFTGNGRFINTIDPIFARSSALLVAKPREVYLLGIEDSLVISSASLDDQGPEIRGLTLCDETHCRVLCADGRRLIWDFTERGLVEEKGTKRSVIAIAEGGDGLFELERGALMLNGEVILETKHKLRDLWVGEGFVVVHGKKNVMVGKKSSKGHYSWTDIPQPQRVICVDARISQPKRKPVLSLVLGLDSGKLELYDEITSSELRDGRLTTTPRSLHWHREAVSAVKFSRDGKYLISGGKETVLVLWQLDTGMKQFLPHLTSAIERFVVSPRGDQYAVQMGDNSIMVLSTSEFKPIANFAGLQLAMEGTGKAARAAVVLNPRRDDEILLTVPSTLEEQERPFLQTFDYVSCRHLSRQSLTRNNVTDFNLGPDGTRIASPDVTLLALSFDGLWLASVEEWMPPPQDVEHLASSICSVAELRAERRQVFLKFWQWNEAQKLWTLSARIDKAAGAHNVKIQHLVSAPTSLSFATAGEDNVVRIWRPKGQDDWKCKFAVKLQQFAGSQIRLAYCEDSSLLAVAQGPPDMHSKPLLYMIQNADICLSQPIMSLKIGDQPEDAAFQGRHLIVAARNTAVVSDVITNGQLHRYHLANGEPPLLAVNTLSNTFAVAAGNRVTVYDPKKSQSIHSFTMVSSVAAIFSRHGEKGFTVLLNDATTESLSLAPTEPTKEMTLFSGTALAGVEVSEPEDIIIEDLPEKDHLLSSERLEDTRPVVRPEHLEKLFDYEHSYNLPPVEDMLNGVIDLFARQTTI</sequence>
<dbReference type="Pfam" id="PF23869">
    <property type="entry name" value="Beta-prop_WDR75_1st"/>
    <property type="match status" value="1"/>
</dbReference>
<dbReference type="InterPro" id="IPR053826">
    <property type="entry name" value="WDR75"/>
</dbReference>
<dbReference type="PROSITE" id="PS50082">
    <property type="entry name" value="WD_REPEATS_2"/>
    <property type="match status" value="2"/>
</dbReference>
<keyword evidence="3" id="KW-0698">rRNA processing</keyword>